<evidence type="ECO:0000313" key="1">
    <source>
        <dbReference type="EMBL" id="KKN95610.1"/>
    </source>
</evidence>
<dbReference type="EMBL" id="LAZR01000069">
    <property type="protein sequence ID" value="KKN95610.1"/>
    <property type="molecule type" value="Genomic_DNA"/>
</dbReference>
<reference evidence="1" key="1">
    <citation type="journal article" date="2015" name="Nature">
        <title>Complex archaea that bridge the gap between prokaryotes and eukaryotes.</title>
        <authorList>
            <person name="Spang A."/>
            <person name="Saw J.H."/>
            <person name="Jorgensen S.L."/>
            <person name="Zaremba-Niedzwiedzka K."/>
            <person name="Martijn J."/>
            <person name="Lind A.E."/>
            <person name="van Eijk R."/>
            <person name="Schleper C."/>
            <person name="Guy L."/>
            <person name="Ettema T.J."/>
        </authorList>
    </citation>
    <scope>NUCLEOTIDE SEQUENCE</scope>
</reference>
<accession>A0A0F9UR39</accession>
<protein>
    <submittedName>
        <fullName evidence="1">Uncharacterized protein</fullName>
    </submittedName>
</protein>
<sequence>MEKRTHYKKLDTKVTKAGKNKKVKNMSPVIHEAFLSRENISDHNPLRSHPDTDLQKLFSENGKAFTNVIYQKEGDPLYEKILDNVILGQLKTTLNIEASSNTFSVGVKPNDDDLILTESQMENLIGVLLRKNPDAKKLNALDKLNRINRKQRKLQQGFSNAGFGHKDLTKIAKEQEEILTLIKDYQKKNNDREIGELSSFDKIKLKQKKKQILNKLTRLPDKLKEAMLSYDDYISTDGSIPKHEFSGVDLSKLDFWLGSENIEMFDKILSDVEKEQDKKLKNIEKGDEDKLITRFGILTDDATLIAQLSTIDDNLSLLMEEEANPTYILGIGNPQPAYELVDGTDRTRYLSSLTEIKEKIGDLTGVALPSDDDNISPNPNLGEIKISGETDLANAINEQSLRLSKYGRSITDSRRSHKRVIIDPTTGEYMVKAIDQKSGVIISYNSANDLLFGSAKPFEERAAVSESLASQNSPLKALNSLVNSLINGSIKDYDFSGFPSGRIITDAEVAELKALIEHLRGAGYSDDLIFDFISGAIEIDLIQDTYIHGINLLVELRDIYRLISSEAIYIAKEKSREDISSNVFDSEEWAMYFGGENAIEQMRELYDFRTTVSNETPYMDVIAYGEELGLFRVLDRDEDGYPRKVYSELDKRTIEAKDMPDSILRKQFFIDRIYVALDVLSDDKLKLDPQTKETYQKRAIDYQVSNWSNEDVMLQSSFFGVPVLNTNEAAKQRMNAISKLSAIEIKEMVDENPLLYNGLKQLGIDPDGDITELYEGVKKYFTQIVLSESSERTLTKFNSARSKGDAKQAFIAAEKLRTSATRIDEVTPTLQKLGALHGVRSYLNQLPSQKIVGKSGSFTRKIDVKDKETGKTYTYYVKYRPTRAGEKIEEIRKIDSYLKDYLPAEYDEMLNDPKFKALTRDRVNETRKSQNDRMQALTEYYGEKAHYLLLDLEKEDLRIQKDANSIKIMQLELLKEVYKSKLNNDDKSTFDPYDIFGAIQKEKTFQISKAELQGKFKEDVFKANELKYGFDSDLFADLTYDKSGQPLGDTPKLVSKDLKDLIKGFDQKRKSEISSETKATIKIPTAESPKKSPLIVTPKSGIGSAKRNFVTVSNRFSTHLTRTENKLMKNKPRVRKPTPAEKELIGEIDETIKVLKTSKMKIKKLATSEYSEDANIKLIGELNIADQTLKTQLNSLSETLPQKNIGADDFNKLDSKDAQLFTREEMKVRGATDESINNFYSKFTNIKQRDLYRLMQDIIEERKDLGILSNSVIKQ</sequence>
<name>A0A0F9UR39_9ZZZZ</name>
<dbReference type="AlphaFoldDB" id="A0A0F9UR39"/>
<comment type="caution">
    <text evidence="1">The sequence shown here is derived from an EMBL/GenBank/DDBJ whole genome shotgun (WGS) entry which is preliminary data.</text>
</comment>
<organism evidence="1">
    <name type="scientific">marine sediment metagenome</name>
    <dbReference type="NCBI Taxonomy" id="412755"/>
    <lineage>
        <taxon>unclassified sequences</taxon>
        <taxon>metagenomes</taxon>
        <taxon>ecological metagenomes</taxon>
    </lineage>
</organism>
<gene>
    <name evidence="1" type="ORF">LCGC14_0174790</name>
</gene>
<proteinExistence type="predicted"/>